<dbReference type="PANTHER" id="PTHR21301:SF12">
    <property type="match status" value="1"/>
</dbReference>
<dbReference type="EMBL" id="CAUEEQ010033184">
    <property type="protein sequence ID" value="CAJ0951440.1"/>
    <property type="molecule type" value="Genomic_DNA"/>
</dbReference>
<dbReference type="Proteomes" id="UP001176940">
    <property type="component" value="Unassembled WGS sequence"/>
</dbReference>
<evidence type="ECO:0000259" key="1">
    <source>
        <dbReference type="PROSITE" id="PS50878"/>
    </source>
</evidence>
<dbReference type="PROSITE" id="PS50878">
    <property type="entry name" value="RT_POL"/>
    <property type="match status" value="1"/>
</dbReference>
<name>A0ABN9M1J7_9NEOB</name>
<dbReference type="Pfam" id="PF00078">
    <property type="entry name" value="RVT_1"/>
    <property type="match status" value="1"/>
</dbReference>
<feature type="domain" description="Reverse transcriptase" evidence="1">
    <location>
        <begin position="165"/>
        <end position="375"/>
    </location>
</feature>
<comment type="caution">
    <text evidence="2">The sequence shown here is derived from an EMBL/GenBank/DDBJ whole genome shotgun (WGS) entry which is preliminary data.</text>
</comment>
<sequence>MCDTKTAFLTRVEVEIWSGDVGSRLWVCPWSHMMIMGGAKKGILRLNGIIMKWYTSDKFISFVQKSFQCLRNDIDRGSLFYSPNLTPEERMAVRSLKEDSSIIMKPADKGGALVIMDKSLYILEIMRQLSDTSIYLPLQKDPTSDIRHQIDTILKKYTSKGVIDSETCEFLQNKNPIIPVFYTLPKVHKNLRNIPGRPIVTSTNSILSPLAIFLEKVLTPIIQKTDSFILDTGAFFSVIQGIHTIPLDSILVTLDVKDLYTSIPHNEGINSTSRLLRSTEMDGDQVDLCIDLVRLILTSNFFLFQDNFYLQIRGTAMGSNVAPQYANAYMADFEENIIYKQALFRENVIVWKRYIDDVFCIWEALQRHSQCSLIS</sequence>
<reference evidence="2" key="1">
    <citation type="submission" date="2023-07" db="EMBL/GenBank/DDBJ databases">
        <authorList>
            <person name="Stuckert A."/>
        </authorList>
    </citation>
    <scope>NUCLEOTIDE SEQUENCE</scope>
</reference>
<gene>
    <name evidence="2" type="ORF">RIMI_LOCUS13442724</name>
</gene>
<dbReference type="InterPro" id="IPR000477">
    <property type="entry name" value="RT_dom"/>
</dbReference>
<dbReference type="PANTHER" id="PTHR21301">
    <property type="entry name" value="REVERSE TRANSCRIPTASE"/>
    <property type="match status" value="1"/>
</dbReference>
<keyword evidence="3" id="KW-1185">Reference proteome</keyword>
<evidence type="ECO:0000313" key="3">
    <source>
        <dbReference type="Proteomes" id="UP001176940"/>
    </source>
</evidence>
<evidence type="ECO:0000313" key="2">
    <source>
        <dbReference type="EMBL" id="CAJ0951440.1"/>
    </source>
</evidence>
<organism evidence="2 3">
    <name type="scientific">Ranitomeya imitator</name>
    <name type="common">mimic poison frog</name>
    <dbReference type="NCBI Taxonomy" id="111125"/>
    <lineage>
        <taxon>Eukaryota</taxon>
        <taxon>Metazoa</taxon>
        <taxon>Chordata</taxon>
        <taxon>Craniata</taxon>
        <taxon>Vertebrata</taxon>
        <taxon>Euteleostomi</taxon>
        <taxon>Amphibia</taxon>
        <taxon>Batrachia</taxon>
        <taxon>Anura</taxon>
        <taxon>Neobatrachia</taxon>
        <taxon>Hyloidea</taxon>
        <taxon>Dendrobatidae</taxon>
        <taxon>Dendrobatinae</taxon>
        <taxon>Ranitomeya</taxon>
    </lineage>
</organism>
<accession>A0ABN9M1J7</accession>
<proteinExistence type="predicted"/>
<protein>
    <recommendedName>
        <fullName evidence="1">Reverse transcriptase domain-containing protein</fullName>
    </recommendedName>
</protein>